<dbReference type="RefSeq" id="WP_346824142.1">
    <property type="nucleotide sequence ID" value="NZ_JBDKWZ010000021.1"/>
</dbReference>
<evidence type="ECO:0000313" key="2">
    <source>
        <dbReference type="EMBL" id="MEN7551315.1"/>
    </source>
</evidence>
<dbReference type="CDD" id="cd00158">
    <property type="entry name" value="RHOD"/>
    <property type="match status" value="1"/>
</dbReference>
<evidence type="ECO:0000259" key="1">
    <source>
        <dbReference type="PROSITE" id="PS50206"/>
    </source>
</evidence>
<dbReference type="Gene3D" id="3.40.250.10">
    <property type="entry name" value="Rhodanese-like domain"/>
    <property type="match status" value="1"/>
</dbReference>
<comment type="caution">
    <text evidence="2">The sequence shown here is derived from an EMBL/GenBank/DDBJ whole genome shotgun (WGS) entry which is preliminary data.</text>
</comment>
<dbReference type="Proteomes" id="UP001403385">
    <property type="component" value="Unassembled WGS sequence"/>
</dbReference>
<protein>
    <submittedName>
        <fullName evidence="2">Rhodanese-like domain-containing protein</fullName>
    </submittedName>
</protein>
<accession>A0AAW9SHN4</accession>
<dbReference type="EMBL" id="JBDKWZ010000021">
    <property type="protein sequence ID" value="MEN7551315.1"/>
    <property type="molecule type" value="Genomic_DNA"/>
</dbReference>
<dbReference type="PROSITE" id="PS50206">
    <property type="entry name" value="RHODANESE_3"/>
    <property type="match status" value="1"/>
</dbReference>
<organism evidence="2 3">
    <name type="scientific">Rapidithrix thailandica</name>
    <dbReference type="NCBI Taxonomy" id="413964"/>
    <lineage>
        <taxon>Bacteria</taxon>
        <taxon>Pseudomonadati</taxon>
        <taxon>Bacteroidota</taxon>
        <taxon>Cytophagia</taxon>
        <taxon>Cytophagales</taxon>
        <taxon>Flammeovirgaceae</taxon>
        <taxon>Rapidithrix</taxon>
    </lineage>
</organism>
<evidence type="ECO:0000313" key="3">
    <source>
        <dbReference type="Proteomes" id="UP001403385"/>
    </source>
</evidence>
<dbReference type="Pfam" id="PF00581">
    <property type="entry name" value="Rhodanese"/>
    <property type="match status" value="1"/>
</dbReference>
<dbReference type="PANTHER" id="PTHR43031:SF16">
    <property type="entry name" value="OXIDOREDUCTASE"/>
    <property type="match status" value="1"/>
</dbReference>
<dbReference type="SUPFAM" id="SSF52821">
    <property type="entry name" value="Rhodanese/Cell cycle control phosphatase"/>
    <property type="match status" value="1"/>
</dbReference>
<dbReference type="InterPro" id="IPR001763">
    <property type="entry name" value="Rhodanese-like_dom"/>
</dbReference>
<name>A0AAW9SHN4_9BACT</name>
<gene>
    <name evidence="2" type="ORF">AAG747_25580</name>
</gene>
<dbReference type="PANTHER" id="PTHR43031">
    <property type="entry name" value="FAD-DEPENDENT OXIDOREDUCTASE"/>
    <property type="match status" value="1"/>
</dbReference>
<sequence length="89" mass="10129">MKQALQAQRKIRIIDVRNNEEFAKAHIPSALNIELPELKDRKERLDKGYQYVTVCNKGGGRSAEGARFLKELGYDASWLCGGTDKWMDS</sequence>
<dbReference type="InterPro" id="IPR050229">
    <property type="entry name" value="GlpE_sulfurtransferase"/>
</dbReference>
<dbReference type="InterPro" id="IPR036873">
    <property type="entry name" value="Rhodanese-like_dom_sf"/>
</dbReference>
<dbReference type="SMART" id="SM00450">
    <property type="entry name" value="RHOD"/>
    <property type="match status" value="1"/>
</dbReference>
<proteinExistence type="predicted"/>
<keyword evidence="3" id="KW-1185">Reference proteome</keyword>
<reference evidence="2 3" key="1">
    <citation type="submission" date="2024-04" db="EMBL/GenBank/DDBJ databases">
        <title>Novel genus in family Flammeovirgaceae.</title>
        <authorList>
            <person name="Nguyen T.H."/>
            <person name="Vuong T.Q."/>
            <person name="Le H."/>
            <person name="Kim S.-G."/>
        </authorList>
    </citation>
    <scope>NUCLEOTIDE SEQUENCE [LARGE SCALE GENOMIC DNA]</scope>
    <source>
        <strain evidence="2 3">JCM 23209</strain>
    </source>
</reference>
<feature type="domain" description="Rhodanese" evidence="1">
    <location>
        <begin position="7"/>
        <end position="88"/>
    </location>
</feature>
<dbReference type="AlphaFoldDB" id="A0AAW9SHN4"/>